<feature type="repeat" description="WD" evidence="8">
    <location>
        <begin position="25"/>
        <end position="66"/>
    </location>
</feature>
<organism evidence="12 13">
    <name type="scientific">Variibacter gotjawalensis</name>
    <dbReference type="NCBI Taxonomy" id="1333996"/>
    <lineage>
        <taxon>Bacteria</taxon>
        <taxon>Pseudomonadati</taxon>
        <taxon>Pseudomonadota</taxon>
        <taxon>Alphaproteobacteria</taxon>
        <taxon>Hyphomicrobiales</taxon>
        <taxon>Nitrobacteraceae</taxon>
        <taxon>Variibacter</taxon>
    </lineage>
</organism>
<dbReference type="InterPro" id="IPR015943">
    <property type="entry name" value="WD40/YVTN_repeat-like_dom_sf"/>
</dbReference>
<evidence type="ECO:0000256" key="7">
    <source>
        <dbReference type="ARBA" id="ARBA00023004"/>
    </source>
</evidence>
<dbReference type="PANTHER" id="PTHR22847:SF637">
    <property type="entry name" value="WD REPEAT DOMAIN 5B"/>
    <property type="match status" value="1"/>
</dbReference>
<feature type="repeat" description="WD" evidence="8">
    <location>
        <begin position="149"/>
        <end position="189"/>
    </location>
</feature>
<dbReference type="CDD" id="cd00200">
    <property type="entry name" value="WD40"/>
    <property type="match status" value="1"/>
</dbReference>
<dbReference type="GO" id="GO:0046872">
    <property type="term" value="F:metal ion binding"/>
    <property type="evidence" value="ECO:0007669"/>
    <property type="project" value="UniProtKB-KW"/>
</dbReference>
<dbReference type="GO" id="GO:0009055">
    <property type="term" value="F:electron transfer activity"/>
    <property type="evidence" value="ECO:0007669"/>
    <property type="project" value="InterPro"/>
</dbReference>
<feature type="chain" id="PRO_5006615927" evidence="10">
    <location>
        <begin position="24"/>
        <end position="426"/>
    </location>
</feature>
<dbReference type="SUPFAM" id="SSF50978">
    <property type="entry name" value="WD40 repeat-like"/>
    <property type="match status" value="1"/>
</dbReference>
<keyword evidence="3 9" id="KW-0349">Heme</keyword>
<proteinExistence type="predicted"/>
<dbReference type="InterPro" id="IPR009056">
    <property type="entry name" value="Cyt_c-like_dom"/>
</dbReference>
<gene>
    <name evidence="12" type="primary">cycM_2</name>
    <name evidence="12" type="ORF">GJW-30_1_02930</name>
</gene>
<evidence type="ECO:0000256" key="8">
    <source>
        <dbReference type="PROSITE-ProRule" id="PRU00221"/>
    </source>
</evidence>
<dbReference type="OrthoDB" id="9805828at2"/>
<dbReference type="PRINTS" id="PR00604">
    <property type="entry name" value="CYTCHRMECIAB"/>
</dbReference>
<dbReference type="Proteomes" id="UP000236884">
    <property type="component" value="Chromosome"/>
</dbReference>
<keyword evidence="5" id="KW-0677">Repeat</keyword>
<dbReference type="Pfam" id="PF00034">
    <property type="entry name" value="Cytochrom_C"/>
    <property type="match status" value="1"/>
</dbReference>
<sequence length="426" mass="45198">MLRSVRISCAIGILLALPVAAHAQFRGHGGPVRALAISPAPNEIVSGSFDQSAIRWSLRTGTAEQVLRFHEGAINAIASISRDSIATASEDGRIALWRRGETTPYRVLTGHEAPIAALAVSADGKQIASAAWDRTVRVWRLADGQHRTLEGHTQNVNGVAFLPDGAVVSVSHDATIRIWSADNSVADVTQLDTPLNAVVSSPDGEIVVASASGRVYFLGRDRKLRRDIEVAGAPLVSLCLSPDGKTIAASGIRGAVTIIDRATAQTVRTLVGPGLPVWSSAFSADGAVLYTGGADGLVRRWNVATGEPLGDVVMARETDPLASHAGDRGADVFRACVACHTLRGDEGNRAGPSLHGIFGRRIATLPGYEFSAPLRQMDIVWTKETVAKLFEIGPSIYTPGTKMPEQRITSADDRAALVDFLERATR</sequence>
<evidence type="ECO:0000256" key="4">
    <source>
        <dbReference type="ARBA" id="ARBA00022723"/>
    </source>
</evidence>
<accession>A0A0S3PWV5</accession>
<dbReference type="InterPro" id="IPR002327">
    <property type="entry name" value="Cyt_c_1A/1B"/>
</dbReference>
<evidence type="ECO:0000256" key="1">
    <source>
        <dbReference type="ARBA" id="ARBA00022448"/>
    </source>
</evidence>
<dbReference type="PROSITE" id="PS50294">
    <property type="entry name" value="WD_REPEATS_REGION"/>
    <property type="match status" value="3"/>
</dbReference>
<keyword evidence="13" id="KW-1185">Reference proteome</keyword>
<dbReference type="Gene3D" id="2.130.10.10">
    <property type="entry name" value="YVTN repeat-like/Quinoprotein amine dehydrogenase"/>
    <property type="match status" value="2"/>
</dbReference>
<dbReference type="InterPro" id="IPR001680">
    <property type="entry name" value="WD40_rpt"/>
</dbReference>
<evidence type="ECO:0000313" key="13">
    <source>
        <dbReference type="Proteomes" id="UP000236884"/>
    </source>
</evidence>
<feature type="repeat" description="WD" evidence="8">
    <location>
        <begin position="270"/>
        <end position="311"/>
    </location>
</feature>
<evidence type="ECO:0000256" key="5">
    <source>
        <dbReference type="ARBA" id="ARBA00022737"/>
    </source>
</evidence>
<dbReference type="Pfam" id="PF00400">
    <property type="entry name" value="WD40"/>
    <property type="match status" value="5"/>
</dbReference>
<reference evidence="12 13" key="1">
    <citation type="submission" date="2015-08" db="EMBL/GenBank/DDBJ databases">
        <title>Investigation of the bacterial diversity of lava forest soil.</title>
        <authorList>
            <person name="Lee J.S."/>
        </authorList>
    </citation>
    <scope>NUCLEOTIDE SEQUENCE [LARGE SCALE GENOMIC DNA]</scope>
    <source>
        <strain evidence="12 13">GJW-30</strain>
    </source>
</reference>
<name>A0A0S3PWV5_9BRAD</name>
<evidence type="ECO:0000256" key="3">
    <source>
        <dbReference type="ARBA" id="ARBA00022617"/>
    </source>
</evidence>
<dbReference type="InterPro" id="IPR020472">
    <property type="entry name" value="WD40_PAC1"/>
</dbReference>
<keyword evidence="7 9" id="KW-0408">Iron</keyword>
<dbReference type="SMART" id="SM00320">
    <property type="entry name" value="WD40"/>
    <property type="match status" value="7"/>
</dbReference>
<feature type="repeat" description="WD" evidence="8">
    <location>
        <begin position="108"/>
        <end position="149"/>
    </location>
</feature>
<dbReference type="KEGG" id="vgo:GJW-30_1_02930"/>
<evidence type="ECO:0000256" key="2">
    <source>
        <dbReference type="ARBA" id="ARBA00022574"/>
    </source>
</evidence>
<feature type="signal peptide" evidence="10">
    <location>
        <begin position="1"/>
        <end position="23"/>
    </location>
</feature>
<evidence type="ECO:0000256" key="9">
    <source>
        <dbReference type="PROSITE-ProRule" id="PRU00433"/>
    </source>
</evidence>
<dbReference type="Gene3D" id="1.10.760.10">
    <property type="entry name" value="Cytochrome c-like domain"/>
    <property type="match status" value="1"/>
</dbReference>
<keyword evidence="2 8" id="KW-0853">WD repeat</keyword>
<feature type="domain" description="Cytochrome c" evidence="11">
    <location>
        <begin position="324"/>
        <end position="425"/>
    </location>
</feature>
<dbReference type="RefSeq" id="WP_096356556.1">
    <property type="nucleotide sequence ID" value="NZ_AP014946.1"/>
</dbReference>
<dbReference type="PRINTS" id="PR00320">
    <property type="entry name" value="GPROTEINBRPT"/>
</dbReference>
<evidence type="ECO:0000313" key="12">
    <source>
        <dbReference type="EMBL" id="BAT60393.1"/>
    </source>
</evidence>
<evidence type="ECO:0000259" key="11">
    <source>
        <dbReference type="PROSITE" id="PS51007"/>
    </source>
</evidence>
<dbReference type="EMBL" id="AP014946">
    <property type="protein sequence ID" value="BAT60393.1"/>
    <property type="molecule type" value="Genomic_DNA"/>
</dbReference>
<keyword evidence="1" id="KW-0813">Transport</keyword>
<dbReference type="InterPro" id="IPR036909">
    <property type="entry name" value="Cyt_c-like_dom_sf"/>
</dbReference>
<dbReference type="PROSITE" id="PS50082">
    <property type="entry name" value="WD_REPEATS_2"/>
    <property type="match status" value="4"/>
</dbReference>
<dbReference type="PANTHER" id="PTHR22847">
    <property type="entry name" value="WD40 REPEAT PROTEIN"/>
    <property type="match status" value="1"/>
</dbReference>
<dbReference type="SUPFAM" id="SSF46626">
    <property type="entry name" value="Cytochrome c"/>
    <property type="match status" value="1"/>
</dbReference>
<keyword evidence="10" id="KW-0732">Signal</keyword>
<dbReference type="GO" id="GO:0020037">
    <property type="term" value="F:heme binding"/>
    <property type="evidence" value="ECO:0007669"/>
    <property type="project" value="InterPro"/>
</dbReference>
<evidence type="ECO:0000256" key="10">
    <source>
        <dbReference type="SAM" id="SignalP"/>
    </source>
</evidence>
<keyword evidence="4 9" id="KW-0479">Metal-binding</keyword>
<dbReference type="AlphaFoldDB" id="A0A0S3PWV5"/>
<protein>
    <submittedName>
        <fullName evidence="12">Cytochrome c-552</fullName>
    </submittedName>
</protein>
<keyword evidence="6" id="KW-0249">Electron transport</keyword>
<dbReference type="InterPro" id="IPR036322">
    <property type="entry name" value="WD40_repeat_dom_sf"/>
</dbReference>
<dbReference type="PROSITE" id="PS51007">
    <property type="entry name" value="CYTC"/>
    <property type="match status" value="1"/>
</dbReference>
<evidence type="ECO:0000256" key="6">
    <source>
        <dbReference type="ARBA" id="ARBA00022982"/>
    </source>
</evidence>